<dbReference type="PANTHER" id="PTHR44757:SF2">
    <property type="entry name" value="BIOFILM ARCHITECTURE MAINTENANCE PROTEIN MBAA"/>
    <property type="match status" value="1"/>
</dbReference>
<dbReference type="Pfam" id="PF00990">
    <property type="entry name" value="GGDEF"/>
    <property type="match status" value="1"/>
</dbReference>
<evidence type="ECO:0000259" key="1">
    <source>
        <dbReference type="PROSITE" id="PS50113"/>
    </source>
</evidence>
<dbReference type="Pfam" id="PF08447">
    <property type="entry name" value="PAS_3"/>
    <property type="match status" value="1"/>
</dbReference>
<dbReference type="Gene3D" id="3.30.450.40">
    <property type="match status" value="1"/>
</dbReference>
<dbReference type="PROSITE" id="PS50887">
    <property type="entry name" value="GGDEF"/>
    <property type="match status" value="1"/>
</dbReference>
<dbReference type="Proteomes" id="UP000763641">
    <property type="component" value="Unassembled WGS sequence"/>
</dbReference>
<dbReference type="SUPFAM" id="SSF55785">
    <property type="entry name" value="PYP-like sensor domain (PAS domain)"/>
    <property type="match status" value="1"/>
</dbReference>
<gene>
    <name evidence="3" type="ORF">ILT43_06900</name>
</gene>
<accession>A0ABS2D5A7</accession>
<feature type="domain" description="PAC" evidence="1">
    <location>
        <begin position="259"/>
        <end position="311"/>
    </location>
</feature>
<dbReference type="SMART" id="SM00267">
    <property type="entry name" value="GGDEF"/>
    <property type="match status" value="1"/>
</dbReference>
<dbReference type="NCBIfam" id="TIGR00254">
    <property type="entry name" value="GGDEF"/>
    <property type="match status" value="1"/>
</dbReference>
<dbReference type="InterPro" id="IPR013655">
    <property type="entry name" value="PAS_fold_3"/>
</dbReference>
<dbReference type="InterPro" id="IPR000700">
    <property type="entry name" value="PAS-assoc_C"/>
</dbReference>
<dbReference type="CDD" id="cd01949">
    <property type="entry name" value="GGDEF"/>
    <property type="match status" value="1"/>
</dbReference>
<dbReference type="Gene3D" id="3.30.70.270">
    <property type="match status" value="1"/>
</dbReference>
<dbReference type="PROSITE" id="PS50113">
    <property type="entry name" value="PAC"/>
    <property type="match status" value="1"/>
</dbReference>
<reference evidence="3 4" key="1">
    <citation type="submission" date="2020-12" db="EMBL/GenBank/DDBJ databases">
        <title>Sphingomonas sp.</title>
        <authorList>
            <person name="Kim M.K."/>
        </authorList>
    </citation>
    <scope>NUCLEOTIDE SEQUENCE [LARGE SCALE GENOMIC DNA]</scope>
    <source>
        <strain evidence="3 4">BT552</strain>
    </source>
</reference>
<dbReference type="CDD" id="cd00130">
    <property type="entry name" value="PAS"/>
    <property type="match status" value="1"/>
</dbReference>
<evidence type="ECO:0000259" key="2">
    <source>
        <dbReference type="PROSITE" id="PS50887"/>
    </source>
</evidence>
<dbReference type="EMBL" id="JAFEMC010000002">
    <property type="protein sequence ID" value="MBM6576097.1"/>
    <property type="molecule type" value="Genomic_DNA"/>
</dbReference>
<dbReference type="PANTHER" id="PTHR44757">
    <property type="entry name" value="DIGUANYLATE CYCLASE DGCP"/>
    <property type="match status" value="1"/>
</dbReference>
<dbReference type="SMART" id="SM00065">
    <property type="entry name" value="GAF"/>
    <property type="match status" value="1"/>
</dbReference>
<dbReference type="NCBIfam" id="TIGR00229">
    <property type="entry name" value="sensory_box"/>
    <property type="match status" value="1"/>
</dbReference>
<dbReference type="Pfam" id="PF01590">
    <property type="entry name" value="GAF"/>
    <property type="match status" value="1"/>
</dbReference>
<keyword evidence="4" id="KW-1185">Reference proteome</keyword>
<proteinExistence type="predicted"/>
<dbReference type="SUPFAM" id="SSF55781">
    <property type="entry name" value="GAF domain-like"/>
    <property type="match status" value="1"/>
</dbReference>
<dbReference type="Gene3D" id="2.10.70.100">
    <property type="match status" value="1"/>
</dbReference>
<dbReference type="InterPro" id="IPR029016">
    <property type="entry name" value="GAF-like_dom_sf"/>
</dbReference>
<dbReference type="InterPro" id="IPR035965">
    <property type="entry name" value="PAS-like_dom_sf"/>
</dbReference>
<dbReference type="SUPFAM" id="SSF55073">
    <property type="entry name" value="Nucleotide cyclase"/>
    <property type="match status" value="1"/>
</dbReference>
<organism evidence="3 4">
    <name type="scientific">Sphingomonas longa</name>
    <dbReference type="NCBI Taxonomy" id="2778730"/>
    <lineage>
        <taxon>Bacteria</taxon>
        <taxon>Pseudomonadati</taxon>
        <taxon>Pseudomonadota</taxon>
        <taxon>Alphaproteobacteria</taxon>
        <taxon>Sphingomonadales</taxon>
        <taxon>Sphingomonadaceae</taxon>
        <taxon>Sphingomonas</taxon>
    </lineage>
</organism>
<name>A0ABS2D5A7_9SPHN</name>
<sequence length="497" mass="55259">MPDRFERQRLEVLRTLDILDRPAEAEFDAIVEATRRMFGWKIVLVSLVDADRQWFMARQGLCETQTDRDIAFCSHAVAANDLLIVRDTTLDPRFAHNPLVLGPPFVRAYMGMPVRAAKRPGEPKLPLGTLCVIDDSPRDPTSDQIATLRQMAKLVETLFELRVATQEAVTAALERQEALIGVDRMQRQLQQAERMANIGSWRLDLRGDAVEWSDQTYTIHGLTPADGEALATALDFYPAHDRAKLETALAHCIATGEAYDLELEFVTARGEQRRVRAMGEAEYAACGERVAIVGVIQDVTERYRLEQSLLETAQTDELTQIASRRGLNRHLDAAIECARRDGTPLAVALLDLDRFKDVNDRFGHARGDEVLRVVAGRLRSATYLEDCFVARLGGDEFVLMLRGDDARDNLIAVLRRLLGDLRYGIGEGEDRITVSATIGVCGLDHRHATRSTLLEAADQALYRAKRIKRGTAAIADRAEMIAVPDAPAPLRLAAGAR</sequence>
<dbReference type="InterPro" id="IPR043128">
    <property type="entry name" value="Rev_trsase/Diguanyl_cyclase"/>
</dbReference>
<dbReference type="InterPro" id="IPR000160">
    <property type="entry name" value="GGDEF_dom"/>
</dbReference>
<comment type="caution">
    <text evidence="3">The sequence shown here is derived from an EMBL/GenBank/DDBJ whole genome shotgun (WGS) entry which is preliminary data.</text>
</comment>
<dbReference type="RefSeq" id="WP_204197213.1">
    <property type="nucleotide sequence ID" value="NZ_JAFEMC010000002.1"/>
</dbReference>
<dbReference type="Gene3D" id="3.30.450.20">
    <property type="entry name" value="PAS domain"/>
    <property type="match status" value="1"/>
</dbReference>
<evidence type="ECO:0000313" key="4">
    <source>
        <dbReference type="Proteomes" id="UP000763641"/>
    </source>
</evidence>
<dbReference type="InterPro" id="IPR000014">
    <property type="entry name" value="PAS"/>
</dbReference>
<feature type="domain" description="GGDEF" evidence="2">
    <location>
        <begin position="343"/>
        <end position="477"/>
    </location>
</feature>
<dbReference type="InterPro" id="IPR029787">
    <property type="entry name" value="Nucleotide_cyclase"/>
</dbReference>
<dbReference type="InterPro" id="IPR052155">
    <property type="entry name" value="Biofilm_reg_signaling"/>
</dbReference>
<dbReference type="InterPro" id="IPR003018">
    <property type="entry name" value="GAF"/>
</dbReference>
<evidence type="ECO:0000313" key="3">
    <source>
        <dbReference type="EMBL" id="MBM6576097.1"/>
    </source>
</evidence>
<protein>
    <submittedName>
        <fullName evidence="3">Diguanylate cyclase</fullName>
    </submittedName>
</protein>